<organism evidence="2">
    <name type="scientific">Arundo donax</name>
    <name type="common">Giant reed</name>
    <name type="synonym">Donax arundinaceus</name>
    <dbReference type="NCBI Taxonomy" id="35708"/>
    <lineage>
        <taxon>Eukaryota</taxon>
        <taxon>Viridiplantae</taxon>
        <taxon>Streptophyta</taxon>
        <taxon>Embryophyta</taxon>
        <taxon>Tracheophyta</taxon>
        <taxon>Spermatophyta</taxon>
        <taxon>Magnoliopsida</taxon>
        <taxon>Liliopsida</taxon>
        <taxon>Poales</taxon>
        <taxon>Poaceae</taxon>
        <taxon>PACMAD clade</taxon>
        <taxon>Arundinoideae</taxon>
        <taxon>Arundineae</taxon>
        <taxon>Arundo</taxon>
    </lineage>
</organism>
<feature type="region of interest" description="Disordered" evidence="1">
    <location>
        <begin position="1"/>
        <end position="104"/>
    </location>
</feature>
<dbReference type="EMBL" id="GBRH01240584">
    <property type="protein sequence ID" value="JAD57311.1"/>
    <property type="molecule type" value="Transcribed_RNA"/>
</dbReference>
<proteinExistence type="predicted"/>
<dbReference type="AlphaFoldDB" id="A0A0A9B1Q5"/>
<sequence>MPSWPSSRRSLSSKSLSRSAQEPLRSVMVPTVERGATPTEASRSRSRDPARQRSHRDPNRGVGSYKPRTAHPFSLLAPPRTNPCAAAARTEPGRRLPDPAPPTW</sequence>
<feature type="compositionally biased region" description="Basic and acidic residues" evidence="1">
    <location>
        <begin position="42"/>
        <end position="59"/>
    </location>
</feature>
<feature type="compositionally biased region" description="Low complexity" evidence="1">
    <location>
        <begin position="1"/>
        <end position="19"/>
    </location>
</feature>
<name>A0A0A9B1Q5_ARUDO</name>
<reference evidence="2" key="2">
    <citation type="journal article" date="2015" name="Data Brief">
        <title>Shoot transcriptome of the giant reed, Arundo donax.</title>
        <authorList>
            <person name="Barrero R.A."/>
            <person name="Guerrero F.D."/>
            <person name="Moolhuijzen P."/>
            <person name="Goolsby J.A."/>
            <person name="Tidwell J."/>
            <person name="Bellgard S.E."/>
            <person name="Bellgard M.I."/>
        </authorList>
    </citation>
    <scope>NUCLEOTIDE SEQUENCE</scope>
    <source>
        <tissue evidence="2">Shoot tissue taken approximately 20 cm above the soil surface</tissue>
    </source>
</reference>
<reference evidence="2" key="1">
    <citation type="submission" date="2014-09" db="EMBL/GenBank/DDBJ databases">
        <authorList>
            <person name="Magalhaes I.L.F."/>
            <person name="Oliveira U."/>
            <person name="Santos F.R."/>
            <person name="Vidigal T.H.D.A."/>
            <person name="Brescovit A.D."/>
            <person name="Santos A.J."/>
        </authorList>
    </citation>
    <scope>NUCLEOTIDE SEQUENCE</scope>
    <source>
        <tissue evidence="2">Shoot tissue taken approximately 20 cm above the soil surface</tissue>
    </source>
</reference>
<evidence type="ECO:0000256" key="1">
    <source>
        <dbReference type="SAM" id="MobiDB-lite"/>
    </source>
</evidence>
<evidence type="ECO:0000313" key="2">
    <source>
        <dbReference type="EMBL" id="JAD57311.1"/>
    </source>
</evidence>
<accession>A0A0A9B1Q5</accession>
<protein>
    <submittedName>
        <fullName evidence="2">Uncharacterized protein</fullName>
    </submittedName>
</protein>